<keyword evidence="1" id="KW-0812">Transmembrane</keyword>
<dbReference type="PaxDb" id="3055-EDP09548"/>
<reference evidence="2 3" key="1">
    <citation type="journal article" date="2007" name="Science">
        <title>The Chlamydomonas genome reveals the evolution of key animal and plant functions.</title>
        <authorList>
            <person name="Merchant S.S."/>
            <person name="Prochnik S.E."/>
            <person name="Vallon O."/>
            <person name="Harris E.H."/>
            <person name="Karpowicz S.J."/>
            <person name="Witman G.B."/>
            <person name="Terry A."/>
            <person name="Salamov A."/>
            <person name="Fritz-Laylin L.K."/>
            <person name="Marechal-Drouard L."/>
            <person name="Marshall W.F."/>
            <person name="Qu L.H."/>
            <person name="Nelson D.R."/>
            <person name="Sanderfoot A.A."/>
            <person name="Spalding M.H."/>
            <person name="Kapitonov V.V."/>
            <person name="Ren Q."/>
            <person name="Ferris P."/>
            <person name="Lindquist E."/>
            <person name="Shapiro H."/>
            <person name="Lucas S.M."/>
            <person name="Grimwood J."/>
            <person name="Schmutz J."/>
            <person name="Cardol P."/>
            <person name="Cerutti H."/>
            <person name="Chanfreau G."/>
            <person name="Chen C.L."/>
            <person name="Cognat V."/>
            <person name="Croft M.T."/>
            <person name="Dent R."/>
            <person name="Dutcher S."/>
            <person name="Fernandez E."/>
            <person name="Fukuzawa H."/>
            <person name="Gonzalez-Ballester D."/>
            <person name="Gonzalez-Halphen D."/>
            <person name="Hallmann A."/>
            <person name="Hanikenne M."/>
            <person name="Hippler M."/>
            <person name="Inwood W."/>
            <person name="Jabbari K."/>
            <person name="Kalanon M."/>
            <person name="Kuras R."/>
            <person name="Lefebvre P.A."/>
            <person name="Lemaire S.D."/>
            <person name="Lobanov A.V."/>
            <person name="Lohr M."/>
            <person name="Manuell A."/>
            <person name="Meier I."/>
            <person name="Mets L."/>
            <person name="Mittag M."/>
            <person name="Mittelmeier T."/>
            <person name="Moroney J.V."/>
            <person name="Moseley J."/>
            <person name="Napoli C."/>
            <person name="Nedelcu A.M."/>
            <person name="Niyogi K."/>
            <person name="Novoselov S.V."/>
            <person name="Paulsen I.T."/>
            <person name="Pazour G."/>
            <person name="Purton S."/>
            <person name="Ral J.P."/>
            <person name="Riano-Pachon D.M."/>
            <person name="Riekhof W."/>
            <person name="Rymarquis L."/>
            <person name="Schroda M."/>
            <person name="Stern D."/>
            <person name="Umen J."/>
            <person name="Willows R."/>
            <person name="Wilson N."/>
            <person name="Zimmer S.L."/>
            <person name="Allmer J."/>
            <person name="Balk J."/>
            <person name="Bisova K."/>
            <person name="Chen C.J."/>
            <person name="Elias M."/>
            <person name="Gendler K."/>
            <person name="Hauser C."/>
            <person name="Lamb M.R."/>
            <person name="Ledford H."/>
            <person name="Long J.C."/>
            <person name="Minagawa J."/>
            <person name="Page M.D."/>
            <person name="Pan J."/>
            <person name="Pootakham W."/>
            <person name="Roje S."/>
            <person name="Rose A."/>
            <person name="Stahlberg E."/>
            <person name="Terauchi A.M."/>
            <person name="Yang P."/>
            <person name="Ball S."/>
            <person name="Bowler C."/>
            <person name="Dieckmann C.L."/>
            <person name="Gladyshev V.N."/>
            <person name="Green P."/>
            <person name="Jorgensen R."/>
            <person name="Mayfield S."/>
            <person name="Mueller-Roeber B."/>
            <person name="Rajamani S."/>
            <person name="Sayre R.T."/>
            <person name="Brokstein P."/>
            <person name="Dubchak I."/>
            <person name="Goodstein D."/>
            <person name="Hornick L."/>
            <person name="Huang Y.W."/>
            <person name="Jhaveri J."/>
            <person name="Luo Y."/>
            <person name="Martinez D."/>
            <person name="Ngau W.C."/>
            <person name="Otillar B."/>
            <person name="Poliakov A."/>
            <person name="Porter A."/>
            <person name="Szajkowski L."/>
            <person name="Werner G."/>
            <person name="Zhou K."/>
            <person name="Grigoriev I.V."/>
            <person name="Rokhsar D.S."/>
            <person name="Grossman A.R."/>
        </authorList>
    </citation>
    <scope>NUCLEOTIDE SEQUENCE [LARGE SCALE GENOMIC DNA]</scope>
    <source>
        <strain evidence="3">CC-503</strain>
    </source>
</reference>
<dbReference type="PANTHER" id="PTHR36974">
    <property type="entry name" value="MEMBRANE PROTEIN-RELATED"/>
    <property type="match status" value="1"/>
</dbReference>
<evidence type="ECO:0000313" key="3">
    <source>
        <dbReference type="Proteomes" id="UP000006906"/>
    </source>
</evidence>
<gene>
    <name evidence="2" type="ORF">CHLRE_01g054400v5</name>
</gene>
<dbReference type="PANTHER" id="PTHR36974:SF1">
    <property type="entry name" value="DOXX FAMILY MEMBRANE PROTEIN"/>
    <property type="match status" value="1"/>
</dbReference>
<keyword evidence="3" id="KW-1185">Reference proteome</keyword>
<dbReference type="ExpressionAtlas" id="A0A2K3E897">
    <property type="expression patterns" value="baseline and differential"/>
</dbReference>
<dbReference type="RefSeq" id="XP_001689810.2">
    <property type="nucleotide sequence ID" value="XM_001689758.2"/>
</dbReference>
<dbReference type="EMBL" id="CM008962">
    <property type="protein sequence ID" value="PNW89006.1"/>
    <property type="molecule type" value="Genomic_DNA"/>
</dbReference>
<dbReference type="GeneID" id="5715812"/>
<dbReference type="Proteomes" id="UP000006906">
    <property type="component" value="Chromosome 1"/>
</dbReference>
<dbReference type="InParanoid" id="A0A2K3E897"/>
<keyword evidence="1" id="KW-0472">Membrane</keyword>
<evidence type="ECO:0000313" key="2">
    <source>
        <dbReference type="EMBL" id="PNW89006.1"/>
    </source>
</evidence>
<dbReference type="AlphaFoldDB" id="A0A2K3E897"/>
<name>A0A2K3E897_CHLRE</name>
<dbReference type="KEGG" id="cre:CHLRE_01g054400v5"/>
<accession>A0A2K3E897</accession>
<organism evidence="2 3">
    <name type="scientific">Chlamydomonas reinhardtii</name>
    <name type="common">Chlamydomonas smithii</name>
    <dbReference type="NCBI Taxonomy" id="3055"/>
    <lineage>
        <taxon>Eukaryota</taxon>
        <taxon>Viridiplantae</taxon>
        <taxon>Chlorophyta</taxon>
        <taxon>core chlorophytes</taxon>
        <taxon>Chlorophyceae</taxon>
        <taxon>CS clade</taxon>
        <taxon>Chlamydomonadales</taxon>
        <taxon>Chlamydomonadaceae</taxon>
        <taxon>Chlamydomonas</taxon>
    </lineage>
</organism>
<sequence>MPLGAVQQMPESQQAAVVAGIFAALAASTYLCCTVAGPAIADNLPWLYQDFVARRTVVLGGIFAAAGVAHFTSKDAFESMVPRPGAWGFWNLPGSAAFHVEWTGVAEILGGGALVATSTVPALAAAYPWLQPAAAAGLFALTAVVTPSNIYMFTHNAPGPVPKVIPLPGHFMRLVVMQGFLLSQFWDMAHL</sequence>
<evidence type="ECO:0000256" key="1">
    <source>
        <dbReference type="SAM" id="Phobius"/>
    </source>
</evidence>
<dbReference type="Gramene" id="PNW89006">
    <property type="protein sequence ID" value="PNW89006"/>
    <property type="gene ID" value="CHLRE_01g054400v5"/>
</dbReference>
<keyword evidence="1" id="KW-1133">Transmembrane helix</keyword>
<feature type="transmembrane region" description="Helical" evidence="1">
    <location>
        <begin position="16"/>
        <end position="40"/>
    </location>
</feature>
<dbReference type="OrthoDB" id="533393at2759"/>
<feature type="transmembrane region" description="Helical" evidence="1">
    <location>
        <begin position="52"/>
        <end position="73"/>
    </location>
</feature>
<protein>
    <submittedName>
        <fullName evidence="2">Uncharacterized protein</fullName>
    </submittedName>
</protein>
<proteinExistence type="predicted"/>